<dbReference type="EMBL" id="AP028921">
    <property type="protein sequence ID" value="BET01745.1"/>
    <property type="molecule type" value="Genomic_DNA"/>
</dbReference>
<evidence type="ECO:0000256" key="2">
    <source>
        <dbReference type="SAM" id="SignalP"/>
    </source>
</evidence>
<sequence>MEIMSSCIFYTWHIIFPSAALATAAPLRMRWPCCEFETELLATLGRDLTRIGEFSRAQSADGTEYPKTTIRVSSRPTGGTVNGKTGDPSTERAVTLLPHRKLFTSGRISSAGRRLVDQITRLRSTGDVE</sequence>
<name>A0ABN7BDJ8_9HEMI</name>
<protein>
    <recommendedName>
        <fullName evidence="5">Secreted protein</fullName>
    </recommendedName>
</protein>
<keyword evidence="4" id="KW-1185">Reference proteome</keyword>
<proteinExistence type="predicted"/>
<keyword evidence="2" id="KW-0732">Signal</keyword>
<feature type="chain" id="PRO_5047319813" description="Secreted protein" evidence="2">
    <location>
        <begin position="23"/>
        <end position="129"/>
    </location>
</feature>
<feature type="region of interest" description="Disordered" evidence="1">
    <location>
        <begin position="59"/>
        <end position="91"/>
    </location>
</feature>
<feature type="signal peptide" evidence="2">
    <location>
        <begin position="1"/>
        <end position="22"/>
    </location>
</feature>
<accession>A0ABN7BDJ8</accession>
<gene>
    <name evidence="3" type="ORF">NTJ_14561</name>
</gene>
<evidence type="ECO:0008006" key="5">
    <source>
        <dbReference type="Google" id="ProtNLM"/>
    </source>
</evidence>
<organism evidence="3 4">
    <name type="scientific">Nesidiocoris tenuis</name>
    <dbReference type="NCBI Taxonomy" id="355587"/>
    <lineage>
        <taxon>Eukaryota</taxon>
        <taxon>Metazoa</taxon>
        <taxon>Ecdysozoa</taxon>
        <taxon>Arthropoda</taxon>
        <taxon>Hexapoda</taxon>
        <taxon>Insecta</taxon>
        <taxon>Pterygota</taxon>
        <taxon>Neoptera</taxon>
        <taxon>Paraneoptera</taxon>
        <taxon>Hemiptera</taxon>
        <taxon>Heteroptera</taxon>
        <taxon>Panheteroptera</taxon>
        <taxon>Cimicomorpha</taxon>
        <taxon>Miridae</taxon>
        <taxon>Dicyphina</taxon>
        <taxon>Nesidiocoris</taxon>
    </lineage>
</organism>
<evidence type="ECO:0000256" key="1">
    <source>
        <dbReference type="SAM" id="MobiDB-lite"/>
    </source>
</evidence>
<feature type="compositionally biased region" description="Polar residues" evidence="1">
    <location>
        <begin position="70"/>
        <end position="83"/>
    </location>
</feature>
<evidence type="ECO:0000313" key="4">
    <source>
        <dbReference type="Proteomes" id="UP001307889"/>
    </source>
</evidence>
<evidence type="ECO:0000313" key="3">
    <source>
        <dbReference type="EMBL" id="BET01745.1"/>
    </source>
</evidence>
<dbReference type="Proteomes" id="UP001307889">
    <property type="component" value="Chromosome 13"/>
</dbReference>
<reference evidence="3 4" key="1">
    <citation type="submission" date="2023-09" db="EMBL/GenBank/DDBJ databases">
        <title>Nesidiocoris tenuis whole genome shotgun sequence.</title>
        <authorList>
            <person name="Shibata T."/>
            <person name="Shimoda M."/>
            <person name="Kobayashi T."/>
            <person name="Uehara T."/>
        </authorList>
    </citation>
    <scope>NUCLEOTIDE SEQUENCE [LARGE SCALE GENOMIC DNA]</scope>
    <source>
        <strain evidence="3 4">Japan</strain>
    </source>
</reference>